<dbReference type="HOGENOM" id="CLU_697480_0_0_1"/>
<dbReference type="AlphaFoldDB" id="A0A067N774"/>
<dbReference type="Proteomes" id="UP000027195">
    <property type="component" value="Unassembled WGS sequence"/>
</dbReference>
<feature type="region of interest" description="Disordered" evidence="1">
    <location>
        <begin position="188"/>
        <end position="252"/>
    </location>
</feature>
<protein>
    <submittedName>
        <fullName evidence="2">Uncharacterized protein</fullName>
    </submittedName>
</protein>
<evidence type="ECO:0000313" key="3">
    <source>
        <dbReference type="Proteomes" id="UP000027195"/>
    </source>
</evidence>
<feature type="non-terminal residue" evidence="2">
    <location>
        <position position="396"/>
    </location>
</feature>
<dbReference type="InParanoid" id="A0A067N774"/>
<keyword evidence="3" id="KW-1185">Reference proteome</keyword>
<evidence type="ECO:0000313" key="2">
    <source>
        <dbReference type="EMBL" id="KDQ19641.1"/>
    </source>
</evidence>
<dbReference type="EMBL" id="KL198019">
    <property type="protein sequence ID" value="KDQ19641.1"/>
    <property type="molecule type" value="Genomic_DNA"/>
</dbReference>
<organism evidence="2 3">
    <name type="scientific">Botryobasidium botryosum (strain FD-172 SS1)</name>
    <dbReference type="NCBI Taxonomy" id="930990"/>
    <lineage>
        <taxon>Eukaryota</taxon>
        <taxon>Fungi</taxon>
        <taxon>Dikarya</taxon>
        <taxon>Basidiomycota</taxon>
        <taxon>Agaricomycotina</taxon>
        <taxon>Agaricomycetes</taxon>
        <taxon>Cantharellales</taxon>
        <taxon>Botryobasidiaceae</taxon>
        <taxon>Botryobasidium</taxon>
    </lineage>
</organism>
<feature type="region of interest" description="Disordered" evidence="1">
    <location>
        <begin position="105"/>
        <end position="146"/>
    </location>
</feature>
<gene>
    <name evidence="2" type="ORF">BOTBODRAFT_28210</name>
</gene>
<proteinExistence type="predicted"/>
<sequence length="396" mass="42943">MSAIRISGATEHIECVSDLALHEAFGQYGTIGAIWRWSQAERDQLLLHIFVEFIDAGVEKPACKHRLPRLKIQAVRPKMAKVFRDGYDAVRNGPPELQWVPVSSASALSAPPSPEPDRVEEGPSGSGSHTAIPESVPAPTPDDDRRVVGGAFSSPNAFTAALVDLRASFQGSQEPRTPMLARNFGARTPAHTPILDSPASRGLSAHPPARLVHPAHLPSADVSPPSSPPVLSPSHRARSRLQPSSPSRALRYEPYRVPGPLITRLRAAAAQRDNEEAAELVRAPERHGPQAGGHHQSLPQRVSDQAESMAAALQWRSGVEDMGAAFDRAERVQLRERGLARLGQLAARFYRDCVEASAMLDRESEFGNYLNLDAALPDNVETVIGRLYCAMHMSGL</sequence>
<reference evidence="3" key="1">
    <citation type="journal article" date="2014" name="Proc. Natl. Acad. Sci. U.S.A.">
        <title>Extensive sampling of basidiomycete genomes demonstrates inadequacy of the white-rot/brown-rot paradigm for wood decay fungi.</title>
        <authorList>
            <person name="Riley R."/>
            <person name="Salamov A.A."/>
            <person name="Brown D.W."/>
            <person name="Nagy L.G."/>
            <person name="Floudas D."/>
            <person name="Held B.W."/>
            <person name="Levasseur A."/>
            <person name="Lombard V."/>
            <person name="Morin E."/>
            <person name="Otillar R."/>
            <person name="Lindquist E.A."/>
            <person name="Sun H."/>
            <person name="LaButti K.M."/>
            <person name="Schmutz J."/>
            <person name="Jabbour D."/>
            <person name="Luo H."/>
            <person name="Baker S.E."/>
            <person name="Pisabarro A.G."/>
            <person name="Walton J.D."/>
            <person name="Blanchette R.A."/>
            <person name="Henrissat B."/>
            <person name="Martin F."/>
            <person name="Cullen D."/>
            <person name="Hibbett D.S."/>
            <person name="Grigoriev I.V."/>
        </authorList>
    </citation>
    <scope>NUCLEOTIDE SEQUENCE [LARGE SCALE GENOMIC DNA]</scope>
    <source>
        <strain evidence="3">FD-172 SS1</strain>
    </source>
</reference>
<accession>A0A067N774</accession>
<evidence type="ECO:0000256" key="1">
    <source>
        <dbReference type="SAM" id="MobiDB-lite"/>
    </source>
</evidence>
<name>A0A067N774_BOTB1</name>